<dbReference type="KEGG" id="emc:129334623"/>
<keyword evidence="5 8" id="KW-1133">Transmembrane helix</keyword>
<evidence type="ECO:0000256" key="6">
    <source>
        <dbReference type="ARBA" id="ARBA00023136"/>
    </source>
</evidence>
<evidence type="ECO:0000256" key="3">
    <source>
        <dbReference type="ARBA" id="ARBA00022475"/>
    </source>
</evidence>
<evidence type="ECO:0000313" key="10">
    <source>
        <dbReference type="RefSeq" id="XP_054842815.1"/>
    </source>
</evidence>
<keyword evidence="9" id="KW-1185">Reference proteome</keyword>
<feature type="transmembrane region" description="Helical" evidence="8">
    <location>
        <begin position="394"/>
        <end position="417"/>
    </location>
</feature>
<keyword evidence="7" id="KW-0675">Receptor</keyword>
<evidence type="ECO:0000256" key="1">
    <source>
        <dbReference type="ARBA" id="ARBA00004651"/>
    </source>
</evidence>
<accession>A0AA97JPF4</accession>
<name>A0AA97JPF4_EUBMA</name>
<gene>
    <name evidence="10" type="primary">LOC129334623</name>
</gene>
<dbReference type="AlphaFoldDB" id="A0AA97JPF4"/>
<feature type="transmembrane region" description="Helical" evidence="8">
    <location>
        <begin position="437"/>
        <end position="459"/>
    </location>
</feature>
<keyword evidence="3" id="KW-1003">Cell membrane</keyword>
<dbReference type="PANTHER" id="PTHR21444">
    <property type="entry name" value="COILED-COIL DOMAIN-CONTAINING PROTEIN 180"/>
    <property type="match status" value="1"/>
</dbReference>
<keyword evidence="4 8" id="KW-0812">Transmembrane</keyword>
<dbReference type="Proteomes" id="UP001190640">
    <property type="component" value="Chromosome 8"/>
</dbReference>
<dbReference type="PANTHER" id="PTHR21444:SF17">
    <property type="entry name" value="STIMULATED BY RETINOIC ACID GENE 6 PROTEIN-LIKE"/>
    <property type="match status" value="1"/>
</dbReference>
<feature type="transmembrane region" description="Helical" evidence="8">
    <location>
        <begin position="148"/>
        <end position="166"/>
    </location>
</feature>
<dbReference type="InterPro" id="IPR026612">
    <property type="entry name" value="STRA6-like"/>
</dbReference>
<evidence type="ECO:0000256" key="5">
    <source>
        <dbReference type="ARBA" id="ARBA00022989"/>
    </source>
</evidence>
<sequence>MENSSEASGDDFDNDTDTDHDMCRSSVDMEHYLHYSLVPSVIIILVLCCLEKRLRRWSIDRKLNKLYGRVGVVIPFDFVATFSNRWSFGFAFGATADKLLFLFGKDFPQPPMPIWVKVFWVLLIAIEVGLSSYPFFVCLTTSYQKTGATLGFLYTLSWLIVMLVDVAECPHSTYLQEYGKVITFLPSILCQLFLLGRFFHILVKSLHIHGGQALLNEETSFLEDHQMKYVQRLMKKPPPQPPQKSWILRNLYEWDPYFQFPSRMISTAVVVLMCLYKYIIFEVIAYVAISRLLRNMKLAFENSFAQFNESEELSSLFNTTQEFFDVFEGVWIVATVASSLLSVCYVLHILACYRKHIKRLRVGNKSFLLPDITAVSHSLSAVAMARYSSWQIAYMIWGYTIMQVMQCVAGMVFMYVVILPMIHGQWIELIDKWGTTILSIVIIMAIKKLQFLAASRFFLQPKISPLDKQKPLALDNRKAFQNFTYFLFFCTVVVGLFSCLMRLLRSIALGTWLIGRIDRPVMPKGYEACDMGFKTWVGMLLMDHYHTNPVLVSFCHILVTKNRERELQRARYKSETELLGKDPRMLARSRTRWLLLYTLLNNPSLRKFRKPKSGPQLVDFPLKCSV</sequence>
<feature type="transmembrane region" description="Helical" evidence="8">
    <location>
        <begin position="114"/>
        <end position="136"/>
    </location>
</feature>
<evidence type="ECO:0000256" key="8">
    <source>
        <dbReference type="SAM" id="Phobius"/>
    </source>
</evidence>
<dbReference type="RefSeq" id="XP_054842815.1">
    <property type="nucleotide sequence ID" value="XM_054986840.1"/>
</dbReference>
<dbReference type="GeneID" id="129334623"/>
<evidence type="ECO:0000256" key="7">
    <source>
        <dbReference type="ARBA" id="ARBA00023170"/>
    </source>
</evidence>
<keyword evidence="6 8" id="KW-0472">Membrane</keyword>
<organism evidence="9 10">
    <name type="scientific">Eublepharis macularius</name>
    <name type="common">Leopard gecko</name>
    <name type="synonym">Cyrtodactylus macularius</name>
    <dbReference type="NCBI Taxonomy" id="481883"/>
    <lineage>
        <taxon>Eukaryota</taxon>
        <taxon>Metazoa</taxon>
        <taxon>Chordata</taxon>
        <taxon>Craniata</taxon>
        <taxon>Vertebrata</taxon>
        <taxon>Euteleostomi</taxon>
        <taxon>Lepidosauria</taxon>
        <taxon>Squamata</taxon>
        <taxon>Bifurcata</taxon>
        <taxon>Gekkota</taxon>
        <taxon>Eublepharidae</taxon>
        <taxon>Eublepharinae</taxon>
        <taxon>Eublepharis</taxon>
    </lineage>
</organism>
<reference evidence="10" key="1">
    <citation type="submission" date="2025-08" db="UniProtKB">
        <authorList>
            <consortium name="RefSeq"/>
        </authorList>
    </citation>
    <scope>IDENTIFICATION</scope>
    <source>
        <tissue evidence="10">Blood</tissue>
    </source>
</reference>
<feature type="transmembrane region" description="Helical" evidence="8">
    <location>
        <begin position="480"/>
        <end position="504"/>
    </location>
</feature>
<evidence type="ECO:0000256" key="4">
    <source>
        <dbReference type="ARBA" id="ARBA00022692"/>
    </source>
</evidence>
<evidence type="ECO:0000313" key="9">
    <source>
        <dbReference type="Proteomes" id="UP001190640"/>
    </source>
</evidence>
<dbReference type="Pfam" id="PF14752">
    <property type="entry name" value="RBP_receptor"/>
    <property type="match status" value="1"/>
</dbReference>
<evidence type="ECO:0000256" key="2">
    <source>
        <dbReference type="ARBA" id="ARBA00022448"/>
    </source>
</evidence>
<feature type="transmembrane region" description="Helical" evidence="8">
    <location>
        <begin position="178"/>
        <end position="199"/>
    </location>
</feature>
<feature type="transmembrane region" description="Helical" evidence="8">
    <location>
        <begin position="268"/>
        <end position="289"/>
    </location>
</feature>
<proteinExistence type="predicted"/>
<dbReference type="GO" id="GO:0034632">
    <property type="term" value="F:retinol transmembrane transporter activity"/>
    <property type="evidence" value="ECO:0007669"/>
    <property type="project" value="InterPro"/>
</dbReference>
<dbReference type="GO" id="GO:0005886">
    <property type="term" value="C:plasma membrane"/>
    <property type="evidence" value="ECO:0007669"/>
    <property type="project" value="UniProtKB-SubCell"/>
</dbReference>
<protein>
    <submittedName>
        <fullName evidence="10">Stimulated by retinoic acid gene 6 protein-like</fullName>
    </submittedName>
</protein>
<feature type="transmembrane region" description="Helical" evidence="8">
    <location>
        <begin position="330"/>
        <end position="351"/>
    </location>
</feature>
<feature type="transmembrane region" description="Helical" evidence="8">
    <location>
        <begin position="70"/>
        <end position="94"/>
    </location>
</feature>
<dbReference type="GO" id="GO:0071939">
    <property type="term" value="P:vitamin A import into cell"/>
    <property type="evidence" value="ECO:0007669"/>
    <property type="project" value="TreeGrafter"/>
</dbReference>
<keyword evidence="2" id="KW-0813">Transport</keyword>
<dbReference type="GO" id="GO:0038023">
    <property type="term" value="F:signaling receptor activity"/>
    <property type="evidence" value="ECO:0007669"/>
    <property type="project" value="InterPro"/>
</dbReference>
<comment type="subcellular location">
    <subcellularLocation>
        <location evidence="1">Cell membrane</location>
        <topology evidence="1">Multi-pass membrane protein</topology>
    </subcellularLocation>
</comment>
<feature type="transmembrane region" description="Helical" evidence="8">
    <location>
        <begin position="32"/>
        <end position="50"/>
    </location>
</feature>